<dbReference type="AlphaFoldDB" id="A0A6M1T752"/>
<reference evidence="1 2" key="1">
    <citation type="submission" date="2020-02" db="EMBL/GenBank/DDBJ databases">
        <title>Aliifodinibius halophilus 2W32, complete genome.</title>
        <authorList>
            <person name="Li Y."/>
            <person name="Wu S."/>
        </authorList>
    </citation>
    <scope>NUCLEOTIDE SEQUENCE [LARGE SCALE GENOMIC DNA]</scope>
    <source>
        <strain evidence="1 2">2W32</strain>
    </source>
</reference>
<evidence type="ECO:0000313" key="2">
    <source>
        <dbReference type="Proteomes" id="UP000479132"/>
    </source>
</evidence>
<organism evidence="1 2">
    <name type="scientific">Fodinibius halophilus</name>
    <dbReference type="NCBI Taxonomy" id="1736908"/>
    <lineage>
        <taxon>Bacteria</taxon>
        <taxon>Pseudomonadati</taxon>
        <taxon>Balneolota</taxon>
        <taxon>Balneolia</taxon>
        <taxon>Balneolales</taxon>
        <taxon>Balneolaceae</taxon>
        <taxon>Fodinibius</taxon>
    </lineage>
</organism>
<sequence>MNAGITTSFIVGGLLLLAMLQFSGKVFQNSAEITLDMNNKNQVVTIRHMLEHDFSRIGLGTNSSINSFSPPNRINFTADIAGNGPRTIVWNFQENAPVNSTSNPNDRKLIRTGPVDSTPGNANTQFAVVDFSITAFSDHIGKDTTTTTNDIKSILVEVVYESPEAIARDANEAHYSRSTWRKLFVPGNLNF</sequence>
<comment type="caution">
    <text evidence="1">The sequence shown here is derived from an EMBL/GenBank/DDBJ whole genome shotgun (WGS) entry which is preliminary data.</text>
</comment>
<keyword evidence="2" id="KW-1185">Reference proteome</keyword>
<proteinExistence type="predicted"/>
<dbReference type="RefSeq" id="WP_165266926.1">
    <property type="nucleotide sequence ID" value="NZ_JAALLS010000005.1"/>
</dbReference>
<evidence type="ECO:0000313" key="1">
    <source>
        <dbReference type="EMBL" id="NGP87821.1"/>
    </source>
</evidence>
<name>A0A6M1T752_9BACT</name>
<protein>
    <submittedName>
        <fullName evidence="1">Uncharacterized protein</fullName>
    </submittedName>
</protein>
<accession>A0A6M1T752</accession>
<dbReference type="Proteomes" id="UP000479132">
    <property type="component" value="Unassembled WGS sequence"/>
</dbReference>
<gene>
    <name evidence="1" type="ORF">G3569_05615</name>
</gene>
<dbReference type="EMBL" id="JAALLS010000005">
    <property type="protein sequence ID" value="NGP87821.1"/>
    <property type="molecule type" value="Genomic_DNA"/>
</dbReference>